<comment type="caution">
    <text evidence="1">The sequence shown here is derived from an EMBL/GenBank/DDBJ whole genome shotgun (WGS) entry which is preliminary data.</text>
</comment>
<reference evidence="2" key="1">
    <citation type="journal article" date="2024" name="Front. Bioeng. Biotechnol.">
        <title>Genome-scale model development and genomic sequencing of the oleaginous clade Lipomyces.</title>
        <authorList>
            <person name="Czajka J.J."/>
            <person name="Han Y."/>
            <person name="Kim J."/>
            <person name="Mondo S.J."/>
            <person name="Hofstad B.A."/>
            <person name="Robles A."/>
            <person name="Haridas S."/>
            <person name="Riley R."/>
            <person name="LaButti K."/>
            <person name="Pangilinan J."/>
            <person name="Andreopoulos W."/>
            <person name="Lipzen A."/>
            <person name="Yan J."/>
            <person name="Wang M."/>
            <person name="Ng V."/>
            <person name="Grigoriev I.V."/>
            <person name="Spatafora J.W."/>
            <person name="Magnuson J.K."/>
            <person name="Baker S.E."/>
            <person name="Pomraning K.R."/>
        </authorList>
    </citation>
    <scope>NUCLEOTIDE SEQUENCE [LARGE SCALE GENOMIC DNA]</scope>
    <source>
        <strain evidence="2">CBS 10300</strain>
    </source>
</reference>
<gene>
    <name evidence="1" type="ORF">V1517DRAFT_319117</name>
</gene>
<dbReference type="Proteomes" id="UP001489719">
    <property type="component" value="Unassembled WGS sequence"/>
</dbReference>
<dbReference type="EMBL" id="MU970056">
    <property type="protein sequence ID" value="KAK9323859.1"/>
    <property type="molecule type" value="Genomic_DNA"/>
</dbReference>
<evidence type="ECO:0000313" key="2">
    <source>
        <dbReference type="Proteomes" id="UP001489719"/>
    </source>
</evidence>
<evidence type="ECO:0000313" key="1">
    <source>
        <dbReference type="EMBL" id="KAK9323859.1"/>
    </source>
</evidence>
<protein>
    <submittedName>
        <fullName evidence="1">Uncharacterized protein</fullName>
    </submittedName>
</protein>
<sequence length="115" mass="12669">MNAEFQTLKAKVDRMDQRISGLEQQMMHLIETTTLIVSNLCIGIDSVVESSRRQAVEFNRYSTLNDLPGVEVPFRDGTLPSLKGLRTLKSAADVDKLEANEALAFAIGYLGPNAL</sequence>
<proteinExistence type="predicted"/>
<organism evidence="1 2">
    <name type="scientific">Lipomyces orientalis</name>
    <dbReference type="NCBI Taxonomy" id="1233043"/>
    <lineage>
        <taxon>Eukaryota</taxon>
        <taxon>Fungi</taxon>
        <taxon>Dikarya</taxon>
        <taxon>Ascomycota</taxon>
        <taxon>Saccharomycotina</taxon>
        <taxon>Lipomycetes</taxon>
        <taxon>Lipomycetales</taxon>
        <taxon>Lipomycetaceae</taxon>
        <taxon>Lipomyces</taxon>
    </lineage>
</organism>
<name>A0ACC3TRW4_9ASCO</name>
<keyword evidence="2" id="KW-1185">Reference proteome</keyword>
<accession>A0ACC3TRW4</accession>